<dbReference type="SUPFAM" id="SSF46785">
    <property type="entry name" value="Winged helix' DNA-binding domain"/>
    <property type="match status" value="1"/>
</dbReference>
<dbReference type="PROSITE" id="PS50995">
    <property type="entry name" value="HTH_MARR_2"/>
    <property type="match status" value="1"/>
</dbReference>
<reference evidence="3" key="3">
    <citation type="submission" date="2016-02" db="EMBL/GenBank/DDBJ databases">
        <authorList>
            <person name="Teng J.L."/>
            <person name="Yang Y."/>
            <person name="Huang Y."/>
            <person name="Guo F."/>
            <person name="Wei W."/>
            <person name="Chen J.H."/>
            <person name="Wong S.Y."/>
            <person name="Lau S.K."/>
            <person name="Woo P.C."/>
        </authorList>
    </citation>
    <scope>NUCLEOTIDE SEQUENCE</scope>
    <source>
        <strain evidence="3">JCM 15929</strain>
    </source>
</reference>
<dbReference type="STRING" id="239498.AXK60_17020"/>
<proteinExistence type="predicted"/>
<evidence type="ECO:0000313" key="4">
    <source>
        <dbReference type="Proteomes" id="UP000070258"/>
    </source>
</evidence>
<gene>
    <name evidence="3" type="ORF">AXK60_17020</name>
    <name evidence="2" type="ORF">AXK61_12245</name>
</gene>
<dbReference type="PRINTS" id="PR00598">
    <property type="entry name" value="HTHMARR"/>
</dbReference>
<dbReference type="Gene3D" id="1.10.287.100">
    <property type="match status" value="1"/>
</dbReference>
<name>A0A137ZZE3_9ACTN</name>
<evidence type="ECO:0000313" key="5">
    <source>
        <dbReference type="Proteomes" id="UP000070409"/>
    </source>
</evidence>
<dbReference type="GO" id="GO:0003700">
    <property type="term" value="F:DNA-binding transcription factor activity"/>
    <property type="evidence" value="ECO:0007669"/>
    <property type="project" value="InterPro"/>
</dbReference>
<comment type="caution">
    <text evidence="3">The sequence shown here is derived from an EMBL/GenBank/DDBJ whole genome shotgun (WGS) entry which is preliminary data.</text>
</comment>
<organism evidence="3 4">
    <name type="scientific">Tsukamurella pseudospumae</name>
    <dbReference type="NCBI Taxonomy" id="239498"/>
    <lineage>
        <taxon>Bacteria</taxon>
        <taxon>Bacillati</taxon>
        <taxon>Actinomycetota</taxon>
        <taxon>Actinomycetes</taxon>
        <taxon>Mycobacteriales</taxon>
        <taxon>Tsukamurellaceae</taxon>
        <taxon>Tsukamurella</taxon>
    </lineage>
</organism>
<protein>
    <recommendedName>
        <fullName evidence="1">HTH marR-type domain-containing protein</fullName>
    </recommendedName>
</protein>
<dbReference type="Pfam" id="PF01047">
    <property type="entry name" value="MarR"/>
    <property type="match status" value="1"/>
</dbReference>
<dbReference type="InterPro" id="IPR036390">
    <property type="entry name" value="WH_DNA-bd_sf"/>
</dbReference>
<dbReference type="InterPro" id="IPR052526">
    <property type="entry name" value="HTH-type_Bedaq_tolerance"/>
</dbReference>
<keyword evidence="5" id="KW-1185">Reference proteome</keyword>
<feature type="domain" description="HTH marR-type" evidence="1">
    <location>
        <begin position="1"/>
        <end position="133"/>
    </location>
</feature>
<evidence type="ECO:0000313" key="2">
    <source>
        <dbReference type="EMBL" id="KXO89357.1"/>
    </source>
</evidence>
<dbReference type="EMBL" id="LSRE01000050">
    <property type="protein sequence ID" value="KXO89357.1"/>
    <property type="molecule type" value="Genomic_DNA"/>
</dbReference>
<evidence type="ECO:0000313" key="3">
    <source>
        <dbReference type="EMBL" id="KXP03519.1"/>
    </source>
</evidence>
<reference evidence="4" key="2">
    <citation type="submission" date="2016-02" db="EMBL/GenBank/DDBJ databases">
        <authorList>
            <person name="Wen L."/>
            <person name="He K."/>
            <person name="Yang H."/>
        </authorList>
    </citation>
    <scope>NUCLEOTIDE SEQUENCE [LARGE SCALE GENOMIC DNA]</scope>
    <source>
        <strain evidence="4">JCM 15929</strain>
    </source>
</reference>
<evidence type="ECO:0000259" key="1">
    <source>
        <dbReference type="PROSITE" id="PS50995"/>
    </source>
</evidence>
<reference evidence="2 5" key="1">
    <citation type="submission" date="2016-02" db="EMBL/GenBank/DDBJ databases">
        <authorList>
            <person name="Teng J.L."/>
            <person name="Tang Y."/>
            <person name="Huang Y."/>
            <person name="Guo F."/>
            <person name="Wei W."/>
            <person name="Chen J.H."/>
            <person name="Wong S.Y."/>
            <person name="Lau S.K."/>
            <person name="Woo P.C."/>
        </authorList>
    </citation>
    <scope>NUCLEOTIDE SEQUENCE [LARGE SCALE GENOMIC DNA]</scope>
    <source>
        <strain evidence="2 5">JCM 13375</strain>
    </source>
</reference>
<dbReference type="InterPro" id="IPR000835">
    <property type="entry name" value="HTH_MarR-typ"/>
</dbReference>
<dbReference type="Proteomes" id="UP000070258">
    <property type="component" value="Unassembled WGS sequence"/>
</dbReference>
<dbReference type="AlphaFoldDB" id="A0A137ZZE3"/>
<dbReference type="Gene3D" id="1.10.10.10">
    <property type="entry name" value="Winged helix-like DNA-binding domain superfamily/Winged helix DNA-binding domain"/>
    <property type="match status" value="1"/>
</dbReference>
<dbReference type="SMART" id="SM00347">
    <property type="entry name" value="HTH_MARR"/>
    <property type="match status" value="1"/>
</dbReference>
<dbReference type="PANTHER" id="PTHR39515:SF2">
    <property type="entry name" value="HTH-TYPE TRANSCRIPTIONAL REGULATOR RV0880"/>
    <property type="match status" value="1"/>
</dbReference>
<dbReference type="EMBL" id="LSRF01000058">
    <property type="protein sequence ID" value="KXP03519.1"/>
    <property type="molecule type" value="Genomic_DNA"/>
</dbReference>
<dbReference type="InterPro" id="IPR036388">
    <property type="entry name" value="WH-like_DNA-bd_sf"/>
</dbReference>
<dbReference type="OrthoDB" id="5148120at2"/>
<dbReference type="RefSeq" id="WP_068574382.1">
    <property type="nucleotide sequence ID" value="NZ_LSRE01000050.1"/>
</dbReference>
<sequence length="137" mass="15039">MSDVSELRYGVHSLSREIRAHRRPGPFTETQYLILGSLDRGGPATPADLGEALHVRSQTLTPALNALTDAGLVGRRRDEADRRRQYVELTAEGRTVIEEDRATRNAWLEAAMAERLTPLERDVLLLAGPVLAKLAGG</sequence>
<dbReference type="PANTHER" id="PTHR39515">
    <property type="entry name" value="CONSERVED PROTEIN"/>
    <property type="match status" value="1"/>
</dbReference>
<accession>A0A137ZZE3</accession>
<dbReference type="Proteomes" id="UP000070409">
    <property type="component" value="Unassembled WGS sequence"/>
</dbReference>